<dbReference type="SUPFAM" id="SSF63712">
    <property type="entry name" value="Nicotinic receptor ligand binding domain-like"/>
    <property type="match status" value="1"/>
</dbReference>
<proteinExistence type="predicted"/>
<evidence type="ECO:0000256" key="2">
    <source>
        <dbReference type="ARBA" id="ARBA00022692"/>
    </source>
</evidence>
<feature type="transmembrane region" description="Helical" evidence="5">
    <location>
        <begin position="170"/>
        <end position="194"/>
    </location>
</feature>
<evidence type="ECO:0000256" key="5">
    <source>
        <dbReference type="SAM" id="Phobius"/>
    </source>
</evidence>
<dbReference type="InterPro" id="IPR036719">
    <property type="entry name" value="Neuro-gated_channel_TM_sf"/>
</dbReference>
<evidence type="ECO:0000256" key="1">
    <source>
        <dbReference type="ARBA" id="ARBA00004141"/>
    </source>
</evidence>
<feature type="transmembrane region" description="Helical" evidence="5">
    <location>
        <begin position="229"/>
        <end position="255"/>
    </location>
</feature>
<dbReference type="Proteomes" id="UP000507470">
    <property type="component" value="Unassembled WGS sequence"/>
</dbReference>
<evidence type="ECO:0000256" key="4">
    <source>
        <dbReference type="ARBA" id="ARBA00023136"/>
    </source>
</evidence>
<dbReference type="GO" id="GO:0016020">
    <property type="term" value="C:membrane"/>
    <property type="evidence" value="ECO:0007669"/>
    <property type="project" value="UniProtKB-SubCell"/>
</dbReference>
<protein>
    <submittedName>
        <fullName evidence="8">CHRNA10</fullName>
    </submittedName>
</protein>
<evidence type="ECO:0000256" key="3">
    <source>
        <dbReference type="ARBA" id="ARBA00022989"/>
    </source>
</evidence>
<dbReference type="Pfam" id="PF02931">
    <property type="entry name" value="Neur_chan_LBD"/>
    <property type="match status" value="1"/>
</dbReference>
<feature type="domain" description="Neurotransmitter-gated ion-channel ligand-binding" evidence="6">
    <location>
        <begin position="2"/>
        <end position="167"/>
    </location>
</feature>
<dbReference type="Gene3D" id="1.20.58.390">
    <property type="entry name" value="Neurotransmitter-gated ion-channel transmembrane domain"/>
    <property type="match status" value="1"/>
</dbReference>
<gene>
    <name evidence="8" type="ORF">MCOR_19047</name>
</gene>
<accession>A0A6J8BHZ3</accession>
<dbReference type="InterPro" id="IPR006201">
    <property type="entry name" value="Neur_channel"/>
</dbReference>
<dbReference type="Gene3D" id="2.70.170.10">
    <property type="entry name" value="Neurotransmitter-gated ion-channel ligand-binding domain"/>
    <property type="match status" value="1"/>
</dbReference>
<sequence>MKQQALSTLVVFKISWKDELLTWNKTKYNGLDKLTVTLQSVWKPDIIILNSIDKQKSLINYGDDTNYVTINSDGRIKWNVYVNLETHCKVITKFYPFETQTCDINLIKSYLDDQSEILKSDNSSMDTDRSVSNSEWEVYPVETFQHTFPHPEGELFGLQLKIRMKRRCEFYVWNYIMPSISLSFADCFAFVLPVKSNDKLALSIFVFLANAVFIRLFNDSIPPISETSLFGVLLWVSLLLSGIVIILNIIITAFYYRKSTKHIKPCCGTITDKFKCKFCNCKRKDDETSEKTTFDTVVTSFVTSGVTRYNDSEMQFMPLSVTSNLQSESNLNEPTTSDIDNMTTWSDVSRNIDIICTASLFIVYVVVYAFFLHALLK</sequence>
<name>A0A6J8BHZ3_MYTCO</name>
<dbReference type="InterPro" id="IPR006202">
    <property type="entry name" value="Neur_chan_lig-bd"/>
</dbReference>
<dbReference type="Pfam" id="PF02932">
    <property type="entry name" value="Neur_chan_memb"/>
    <property type="match status" value="1"/>
</dbReference>
<feature type="domain" description="Neurotransmitter-gated ion-channel transmembrane" evidence="7">
    <location>
        <begin position="176"/>
        <end position="337"/>
    </location>
</feature>
<dbReference type="InterPro" id="IPR038050">
    <property type="entry name" value="Neuro_actylchol_rec"/>
</dbReference>
<feature type="transmembrane region" description="Helical" evidence="5">
    <location>
        <begin position="352"/>
        <end position="376"/>
    </location>
</feature>
<evidence type="ECO:0000313" key="9">
    <source>
        <dbReference type="Proteomes" id="UP000507470"/>
    </source>
</evidence>
<evidence type="ECO:0000259" key="7">
    <source>
        <dbReference type="Pfam" id="PF02932"/>
    </source>
</evidence>
<comment type="subcellular location">
    <subcellularLocation>
        <location evidence="1">Membrane</location>
        <topology evidence="1">Multi-pass membrane protein</topology>
    </subcellularLocation>
</comment>
<dbReference type="PRINTS" id="PR00252">
    <property type="entry name" value="NRIONCHANNEL"/>
</dbReference>
<dbReference type="SUPFAM" id="SSF90112">
    <property type="entry name" value="Neurotransmitter-gated ion-channel transmembrane pore"/>
    <property type="match status" value="1"/>
</dbReference>
<dbReference type="GO" id="GO:0004888">
    <property type="term" value="F:transmembrane signaling receptor activity"/>
    <property type="evidence" value="ECO:0007669"/>
    <property type="project" value="InterPro"/>
</dbReference>
<dbReference type="CDD" id="cd18989">
    <property type="entry name" value="LGIC_ECD_cation"/>
    <property type="match status" value="1"/>
</dbReference>
<evidence type="ECO:0000259" key="6">
    <source>
        <dbReference type="Pfam" id="PF02931"/>
    </source>
</evidence>
<dbReference type="InterPro" id="IPR036734">
    <property type="entry name" value="Neur_chan_lig-bd_sf"/>
</dbReference>
<dbReference type="OrthoDB" id="6123245at2759"/>
<dbReference type="GO" id="GO:0005230">
    <property type="term" value="F:extracellular ligand-gated monoatomic ion channel activity"/>
    <property type="evidence" value="ECO:0007669"/>
    <property type="project" value="InterPro"/>
</dbReference>
<keyword evidence="3 5" id="KW-1133">Transmembrane helix</keyword>
<reference evidence="8 9" key="1">
    <citation type="submission" date="2020-06" db="EMBL/GenBank/DDBJ databases">
        <authorList>
            <person name="Li R."/>
            <person name="Bekaert M."/>
        </authorList>
    </citation>
    <scope>NUCLEOTIDE SEQUENCE [LARGE SCALE GENOMIC DNA]</scope>
    <source>
        <strain evidence="9">wild</strain>
    </source>
</reference>
<keyword evidence="4 5" id="KW-0472">Membrane</keyword>
<dbReference type="AlphaFoldDB" id="A0A6J8BHZ3"/>
<keyword evidence="9" id="KW-1185">Reference proteome</keyword>
<dbReference type="PANTHER" id="PTHR18945">
    <property type="entry name" value="NEUROTRANSMITTER GATED ION CHANNEL"/>
    <property type="match status" value="1"/>
</dbReference>
<organism evidence="8 9">
    <name type="scientific">Mytilus coruscus</name>
    <name type="common">Sea mussel</name>
    <dbReference type="NCBI Taxonomy" id="42192"/>
    <lineage>
        <taxon>Eukaryota</taxon>
        <taxon>Metazoa</taxon>
        <taxon>Spiralia</taxon>
        <taxon>Lophotrochozoa</taxon>
        <taxon>Mollusca</taxon>
        <taxon>Bivalvia</taxon>
        <taxon>Autobranchia</taxon>
        <taxon>Pteriomorphia</taxon>
        <taxon>Mytilida</taxon>
        <taxon>Mytiloidea</taxon>
        <taxon>Mytilidae</taxon>
        <taxon>Mytilinae</taxon>
        <taxon>Mytilus</taxon>
    </lineage>
</organism>
<dbReference type="InterPro" id="IPR006029">
    <property type="entry name" value="Neurotrans-gated_channel_TM"/>
</dbReference>
<evidence type="ECO:0000313" key="8">
    <source>
        <dbReference type="EMBL" id="CAC5383283.1"/>
    </source>
</evidence>
<feature type="transmembrane region" description="Helical" evidence="5">
    <location>
        <begin position="200"/>
        <end position="217"/>
    </location>
</feature>
<dbReference type="EMBL" id="CACVKT020003357">
    <property type="protein sequence ID" value="CAC5383283.1"/>
    <property type="molecule type" value="Genomic_DNA"/>
</dbReference>
<keyword evidence="2 5" id="KW-0812">Transmembrane</keyword>